<dbReference type="PANTHER" id="PTHR47718">
    <property type="entry name" value="OS01G0519700 PROTEIN"/>
    <property type="match status" value="1"/>
</dbReference>
<evidence type="ECO:0000259" key="5">
    <source>
        <dbReference type="PROSITE" id="PS50966"/>
    </source>
</evidence>
<dbReference type="SMART" id="SM00575">
    <property type="entry name" value="ZnF_PMZ"/>
    <property type="match status" value="1"/>
</dbReference>
<dbReference type="PROSITE" id="PS50966">
    <property type="entry name" value="ZF_SWIM"/>
    <property type="match status" value="1"/>
</dbReference>
<dbReference type="Proteomes" id="UP000595140">
    <property type="component" value="Unassembled WGS sequence"/>
</dbReference>
<sequence>MGIMKSYRLFEETVGGYDKIGATAVDFKNFRRDLKAYIAGGDAQMVIDKLFRKHETCSAFHFEYDVDDNDQLTRLFWCDPVARKNYAMFGDVVSFDATYETNRYNMIFAPFIGVDNHQKCITFAAGLINKEDDESYAWLFRCFLNAMGNAPKCIIPDQDPSLRGAVIQGFPGTVHRYCMWHITKKVVKKVDDNLLKETDFLSKLNAIVWSHYLEPADFEMQWQNLMAEYNLESHKWFTKIFQIRTTWIPAYFRDLFMGGLLRTTSRSESENSFFDDFTGQNFSLVELLMQFESAMDSQRHKNVDYNADDEACYPEFKTPLDIEKHASSVYTLTIFYDVQAEICAACFSCRVLRVEELDDEHNQYLVKDNRGMTFTVKYSRIQGTATCSCKHYMRIGLLCRHIFLVFKDENIRKIPDLYINPRWCKTKLLKPMINIPDIDFDAVTAVEGRKTALNHLWSDIHFCVAAAEQKPDLLDGFSKVIQQQKSILQNALQSNLTSPQDQIFESFYGTSAPSNITIRPPQQVHNKGGGKRIKSALEISIEQGKKNKRMCKTCREMGYHDSRNFPLNKQ</sequence>
<dbReference type="OrthoDB" id="1511896at2759"/>
<keyword evidence="3" id="KW-0862">Zinc</keyword>
<name>A0A484MDX5_9ASTE</name>
<evidence type="ECO:0000256" key="2">
    <source>
        <dbReference type="ARBA" id="ARBA00022771"/>
    </source>
</evidence>
<evidence type="ECO:0000313" key="7">
    <source>
        <dbReference type="Proteomes" id="UP000595140"/>
    </source>
</evidence>
<proteinExistence type="predicted"/>
<dbReference type="PANTHER" id="PTHR47718:SF18">
    <property type="entry name" value="PROTEIN FAR1-RELATED SEQUENCE 5-LIKE"/>
    <property type="match status" value="1"/>
</dbReference>
<keyword evidence="2 4" id="KW-0863">Zinc-finger</keyword>
<keyword evidence="1" id="KW-0479">Metal-binding</keyword>
<protein>
    <recommendedName>
        <fullName evidence="5">SWIM-type domain-containing protein</fullName>
    </recommendedName>
</protein>
<gene>
    <name evidence="6" type="ORF">CCAM_LOCUS28746</name>
</gene>
<evidence type="ECO:0000313" key="6">
    <source>
        <dbReference type="EMBL" id="VFQ86970.1"/>
    </source>
</evidence>
<reference evidence="6 7" key="1">
    <citation type="submission" date="2018-04" db="EMBL/GenBank/DDBJ databases">
        <authorList>
            <person name="Vogel A."/>
        </authorList>
    </citation>
    <scope>NUCLEOTIDE SEQUENCE [LARGE SCALE GENOMIC DNA]</scope>
</reference>
<evidence type="ECO:0000256" key="3">
    <source>
        <dbReference type="ARBA" id="ARBA00022833"/>
    </source>
</evidence>
<dbReference type="InterPro" id="IPR006564">
    <property type="entry name" value="Znf_PMZ"/>
</dbReference>
<organism evidence="6 7">
    <name type="scientific">Cuscuta campestris</name>
    <dbReference type="NCBI Taxonomy" id="132261"/>
    <lineage>
        <taxon>Eukaryota</taxon>
        <taxon>Viridiplantae</taxon>
        <taxon>Streptophyta</taxon>
        <taxon>Embryophyta</taxon>
        <taxon>Tracheophyta</taxon>
        <taxon>Spermatophyta</taxon>
        <taxon>Magnoliopsida</taxon>
        <taxon>eudicotyledons</taxon>
        <taxon>Gunneridae</taxon>
        <taxon>Pentapetalae</taxon>
        <taxon>asterids</taxon>
        <taxon>lamiids</taxon>
        <taxon>Solanales</taxon>
        <taxon>Convolvulaceae</taxon>
        <taxon>Cuscuteae</taxon>
        <taxon>Cuscuta</taxon>
        <taxon>Cuscuta subgen. Grammica</taxon>
        <taxon>Cuscuta sect. Cleistogrammica</taxon>
    </lineage>
</organism>
<accession>A0A484MDX5</accession>
<dbReference type="AlphaFoldDB" id="A0A484MDX5"/>
<evidence type="ECO:0000256" key="4">
    <source>
        <dbReference type="PROSITE-ProRule" id="PRU00325"/>
    </source>
</evidence>
<dbReference type="GO" id="GO:0008270">
    <property type="term" value="F:zinc ion binding"/>
    <property type="evidence" value="ECO:0007669"/>
    <property type="project" value="UniProtKB-KW"/>
</dbReference>
<feature type="domain" description="SWIM-type" evidence="5">
    <location>
        <begin position="374"/>
        <end position="410"/>
    </location>
</feature>
<keyword evidence="7" id="KW-1185">Reference proteome</keyword>
<dbReference type="InterPro" id="IPR018289">
    <property type="entry name" value="MULE_transposase_dom"/>
</dbReference>
<dbReference type="EMBL" id="OOIL02003291">
    <property type="protein sequence ID" value="VFQ86970.1"/>
    <property type="molecule type" value="Genomic_DNA"/>
</dbReference>
<evidence type="ECO:0000256" key="1">
    <source>
        <dbReference type="ARBA" id="ARBA00022723"/>
    </source>
</evidence>
<dbReference type="Pfam" id="PF10551">
    <property type="entry name" value="MULE"/>
    <property type="match status" value="1"/>
</dbReference>
<dbReference type="InterPro" id="IPR007527">
    <property type="entry name" value="Znf_SWIM"/>
</dbReference>